<evidence type="ECO:0000313" key="2">
    <source>
        <dbReference type="EMBL" id="PVH34533.1"/>
    </source>
</evidence>
<dbReference type="Proteomes" id="UP000243499">
    <property type="component" value="Chromosome 8"/>
</dbReference>
<feature type="signal peptide" evidence="1">
    <location>
        <begin position="1"/>
        <end position="20"/>
    </location>
</feature>
<protein>
    <recommendedName>
        <fullName evidence="3">Secreted protein</fullName>
    </recommendedName>
</protein>
<reference evidence="2" key="1">
    <citation type="submission" date="2018-04" db="EMBL/GenBank/DDBJ databases">
        <title>WGS assembly of Panicum hallii.</title>
        <authorList>
            <person name="Lovell J."/>
            <person name="Jenkins J."/>
            <person name="Lowry D."/>
            <person name="Mamidi S."/>
            <person name="Sreedasyam A."/>
            <person name="Weng X."/>
            <person name="Barry K."/>
            <person name="Bonette J."/>
            <person name="Campitelli B."/>
            <person name="Daum C."/>
            <person name="Gordon S."/>
            <person name="Gould B."/>
            <person name="Lipzen A."/>
            <person name="Macqueen A."/>
            <person name="Palacio-Mejia J."/>
            <person name="Plott C."/>
            <person name="Shakirov E."/>
            <person name="Shu S."/>
            <person name="Yoshinaga Y."/>
            <person name="Zane M."/>
            <person name="Rokhsar D."/>
            <person name="Grimwood J."/>
            <person name="Schmutz J."/>
            <person name="Juenger T."/>
        </authorList>
    </citation>
    <scope>NUCLEOTIDE SEQUENCE [LARGE SCALE GENOMIC DNA]</scope>
    <source>
        <strain evidence="2">FIL2</strain>
    </source>
</reference>
<proteinExistence type="predicted"/>
<sequence>MLLAHWLFLFLLEWTRFLHRSQKIAVALMPLELALLKTVGQHPKLCVVPKVFVSGVQKNCHVATVVLSKCSYMLFKK</sequence>
<accession>A0A2T8IA37</accession>
<organism evidence="2">
    <name type="scientific">Panicum hallii</name>
    <dbReference type="NCBI Taxonomy" id="206008"/>
    <lineage>
        <taxon>Eukaryota</taxon>
        <taxon>Viridiplantae</taxon>
        <taxon>Streptophyta</taxon>
        <taxon>Embryophyta</taxon>
        <taxon>Tracheophyta</taxon>
        <taxon>Spermatophyta</taxon>
        <taxon>Magnoliopsida</taxon>
        <taxon>Liliopsida</taxon>
        <taxon>Poales</taxon>
        <taxon>Poaceae</taxon>
        <taxon>PACMAD clade</taxon>
        <taxon>Panicoideae</taxon>
        <taxon>Panicodae</taxon>
        <taxon>Paniceae</taxon>
        <taxon>Panicinae</taxon>
        <taxon>Panicum</taxon>
        <taxon>Panicum sect. Panicum</taxon>
    </lineage>
</organism>
<dbReference type="EMBL" id="CM008053">
    <property type="protein sequence ID" value="PVH34533.1"/>
    <property type="molecule type" value="Genomic_DNA"/>
</dbReference>
<dbReference type="AlphaFoldDB" id="A0A2T8IA37"/>
<evidence type="ECO:0008006" key="3">
    <source>
        <dbReference type="Google" id="ProtNLM"/>
    </source>
</evidence>
<gene>
    <name evidence="2" type="ORF">PAHAL_8G240000</name>
</gene>
<evidence type="ECO:0000256" key="1">
    <source>
        <dbReference type="SAM" id="SignalP"/>
    </source>
</evidence>
<feature type="chain" id="PRO_5015487748" description="Secreted protein" evidence="1">
    <location>
        <begin position="21"/>
        <end position="77"/>
    </location>
</feature>
<dbReference type="Gramene" id="PVH34533">
    <property type="protein sequence ID" value="PVH34533"/>
    <property type="gene ID" value="PAHAL_8G240000"/>
</dbReference>
<name>A0A2T8IA37_9POAL</name>
<keyword evidence="1" id="KW-0732">Signal</keyword>